<name>A0AAD7C8A4_9AGAR</name>
<dbReference type="InterPro" id="IPR032710">
    <property type="entry name" value="NTF2-like_dom_sf"/>
</dbReference>
<dbReference type="Gene3D" id="3.10.450.50">
    <property type="match status" value="1"/>
</dbReference>
<proteinExistence type="predicted"/>
<comment type="caution">
    <text evidence="1">The sequence shown here is derived from an EMBL/GenBank/DDBJ whole genome shotgun (WGS) entry which is preliminary data.</text>
</comment>
<dbReference type="AlphaFoldDB" id="A0AAD7C8A4"/>
<evidence type="ECO:0000313" key="1">
    <source>
        <dbReference type="EMBL" id="KAJ7641819.1"/>
    </source>
</evidence>
<evidence type="ECO:0000313" key="2">
    <source>
        <dbReference type="Proteomes" id="UP001221142"/>
    </source>
</evidence>
<sequence>MLAQILPSGGATLLRNGAPIFINLSGVVERIPFDYPKEMSEILSAKPTIFVDRDIAMAWTPYEFYIDNVLDHEGTNIWSFARQDGRWFISGLADNSHKLA</sequence>
<dbReference type="Proteomes" id="UP001221142">
    <property type="component" value="Unassembled WGS sequence"/>
</dbReference>
<keyword evidence="2" id="KW-1185">Reference proteome</keyword>
<protein>
    <submittedName>
        <fullName evidence="1">Uncharacterized protein</fullName>
    </submittedName>
</protein>
<dbReference type="EMBL" id="JARKIF010000004">
    <property type="protein sequence ID" value="KAJ7641819.1"/>
    <property type="molecule type" value="Genomic_DNA"/>
</dbReference>
<dbReference type="SUPFAM" id="SSF54427">
    <property type="entry name" value="NTF2-like"/>
    <property type="match status" value="1"/>
</dbReference>
<organism evidence="1 2">
    <name type="scientific">Roridomyces roridus</name>
    <dbReference type="NCBI Taxonomy" id="1738132"/>
    <lineage>
        <taxon>Eukaryota</taxon>
        <taxon>Fungi</taxon>
        <taxon>Dikarya</taxon>
        <taxon>Basidiomycota</taxon>
        <taxon>Agaricomycotina</taxon>
        <taxon>Agaricomycetes</taxon>
        <taxon>Agaricomycetidae</taxon>
        <taxon>Agaricales</taxon>
        <taxon>Marasmiineae</taxon>
        <taxon>Mycenaceae</taxon>
        <taxon>Roridomyces</taxon>
    </lineage>
</organism>
<accession>A0AAD7C8A4</accession>
<reference evidence="1" key="1">
    <citation type="submission" date="2023-03" db="EMBL/GenBank/DDBJ databases">
        <title>Massive genome expansion in bonnet fungi (Mycena s.s.) driven by repeated elements and novel gene families across ecological guilds.</title>
        <authorList>
            <consortium name="Lawrence Berkeley National Laboratory"/>
            <person name="Harder C.B."/>
            <person name="Miyauchi S."/>
            <person name="Viragh M."/>
            <person name="Kuo A."/>
            <person name="Thoen E."/>
            <person name="Andreopoulos B."/>
            <person name="Lu D."/>
            <person name="Skrede I."/>
            <person name="Drula E."/>
            <person name="Henrissat B."/>
            <person name="Morin E."/>
            <person name="Kohler A."/>
            <person name="Barry K."/>
            <person name="LaButti K."/>
            <person name="Morin E."/>
            <person name="Salamov A."/>
            <person name="Lipzen A."/>
            <person name="Mereny Z."/>
            <person name="Hegedus B."/>
            <person name="Baldrian P."/>
            <person name="Stursova M."/>
            <person name="Weitz H."/>
            <person name="Taylor A."/>
            <person name="Grigoriev I.V."/>
            <person name="Nagy L.G."/>
            <person name="Martin F."/>
            <person name="Kauserud H."/>
        </authorList>
    </citation>
    <scope>NUCLEOTIDE SEQUENCE</scope>
    <source>
        <strain evidence="1">9284</strain>
    </source>
</reference>
<gene>
    <name evidence="1" type="ORF">FB45DRAFT_739250</name>
</gene>